<feature type="domain" description="DDE Tnp4" evidence="4">
    <location>
        <begin position="114"/>
        <end position="274"/>
    </location>
</feature>
<evidence type="ECO:0000259" key="5">
    <source>
        <dbReference type="Pfam" id="PF26138"/>
    </source>
</evidence>
<dbReference type="Gramene" id="TVU13397">
    <property type="protein sequence ID" value="TVU13397"/>
    <property type="gene ID" value="EJB05_40450"/>
</dbReference>
<evidence type="ECO:0008006" key="8">
    <source>
        <dbReference type="Google" id="ProtNLM"/>
    </source>
</evidence>
<organism evidence="6 7">
    <name type="scientific">Eragrostis curvula</name>
    <name type="common">weeping love grass</name>
    <dbReference type="NCBI Taxonomy" id="38414"/>
    <lineage>
        <taxon>Eukaryota</taxon>
        <taxon>Viridiplantae</taxon>
        <taxon>Streptophyta</taxon>
        <taxon>Embryophyta</taxon>
        <taxon>Tracheophyta</taxon>
        <taxon>Spermatophyta</taxon>
        <taxon>Magnoliopsida</taxon>
        <taxon>Liliopsida</taxon>
        <taxon>Poales</taxon>
        <taxon>Poaceae</taxon>
        <taxon>PACMAD clade</taxon>
        <taxon>Chloridoideae</taxon>
        <taxon>Eragrostideae</taxon>
        <taxon>Eragrostidinae</taxon>
        <taxon>Eragrostis</taxon>
    </lineage>
</organism>
<evidence type="ECO:0000259" key="4">
    <source>
        <dbReference type="Pfam" id="PF13359"/>
    </source>
</evidence>
<comment type="caution">
    <text evidence="6">The sequence shown here is derived from an EMBL/GenBank/DDBJ whole genome shotgun (WGS) entry which is preliminary data.</text>
</comment>
<keyword evidence="2" id="KW-0479">Metal-binding</keyword>
<sequence length="677" mass="76599">MTRDTAHCCNGRVPLCWPVDLRSRGLLTDTLHVTVEEQVAMFMHVVGKNWSNRSVGFEFNRSGETVSRYFNAVLDAIGFLARELICIRTTETHPKITSSPGRFHPYFEGCIGALDGTHVPAFVPAHMQDRFRGRKSFPTQNVLAAVDFDLHFIYVLAGWEGSAHDSLVLQDALSRPNGLKIPEGNFFLADAGYAARPGILPPYRGVRYHLKEYRGAREPEDYKELFNLRHSSLRTSVERAFGTLKNRFPILKSQPGFPLKIQVKIVIACCALHNWILDEGEDEYVYDDASWYRALPRSNRSYRDIRVESRAWVLKRDQLARTMWRDKVGESSSVANQATDDMDTEEMGKGKGKGKMDADGPSRERTLTWEEDQSKFMLDWYIEYKKEQHAGFVWKKTHHMKCADALNKEFGMGVTVAQVDRHYRDFKEKWNIVEKALNNSGNGFDVTRCKVTISESEKAKLNDRARRLLSKPIKFFHEMQELFQGTNADGSLAKDQETCMDDGEESDSDDRGGINDMSGYEKAVDIPSDDSDTLPSAKRLKTSPSSAEGGENSSSSTRRSGANRPRPKGMKSPGKKPSKPKSRLSEATEVFSSTMQSLAKAFVEPPPPPPVPKLDHNPYANLWKRLEALPLRTEDKINVGVYLARPECEGMRSFLDASSDHTLETWVYQFVCGQDDH</sequence>
<feature type="compositionally biased region" description="Low complexity" evidence="3">
    <location>
        <begin position="543"/>
        <end position="556"/>
    </location>
</feature>
<dbReference type="GO" id="GO:0046872">
    <property type="term" value="F:metal ion binding"/>
    <property type="evidence" value="ECO:0007669"/>
    <property type="project" value="UniProtKB-KW"/>
</dbReference>
<feature type="compositionally biased region" description="Basic and acidic residues" evidence="3">
    <location>
        <begin position="346"/>
        <end position="364"/>
    </location>
</feature>
<dbReference type="OrthoDB" id="627435at2759"/>
<gene>
    <name evidence="6" type="ORF">EJB05_40450</name>
</gene>
<evidence type="ECO:0000313" key="7">
    <source>
        <dbReference type="Proteomes" id="UP000324897"/>
    </source>
</evidence>
<protein>
    <recommendedName>
        <fullName evidence="8">DDE Tnp4 domain-containing protein</fullName>
    </recommendedName>
</protein>
<dbReference type="AlphaFoldDB" id="A0A5J9TQ95"/>
<name>A0A5J9TQ95_9POAL</name>
<feature type="region of interest" description="Disordered" evidence="3">
    <location>
        <begin position="487"/>
        <end position="586"/>
    </location>
</feature>
<keyword evidence="7" id="KW-1185">Reference proteome</keyword>
<dbReference type="Proteomes" id="UP000324897">
    <property type="component" value="Unassembled WGS sequence"/>
</dbReference>
<evidence type="ECO:0000256" key="3">
    <source>
        <dbReference type="SAM" id="MobiDB-lite"/>
    </source>
</evidence>
<feature type="compositionally biased region" description="Polar residues" evidence="3">
    <location>
        <begin position="330"/>
        <end position="339"/>
    </location>
</feature>
<proteinExistence type="predicted"/>
<dbReference type="Pfam" id="PF26138">
    <property type="entry name" value="DUF8040"/>
    <property type="match status" value="1"/>
</dbReference>
<dbReference type="InterPro" id="IPR027806">
    <property type="entry name" value="HARBI1_dom"/>
</dbReference>
<feature type="region of interest" description="Disordered" evidence="3">
    <location>
        <begin position="330"/>
        <end position="364"/>
    </location>
</feature>
<feature type="compositionally biased region" description="Basic residues" evidence="3">
    <location>
        <begin position="565"/>
        <end position="582"/>
    </location>
</feature>
<evidence type="ECO:0000256" key="1">
    <source>
        <dbReference type="ARBA" id="ARBA00001968"/>
    </source>
</evidence>
<accession>A0A5J9TQ95</accession>
<feature type="domain" description="DUF8040" evidence="5">
    <location>
        <begin position="20"/>
        <end position="77"/>
    </location>
</feature>
<dbReference type="Pfam" id="PF13359">
    <property type="entry name" value="DDE_Tnp_4"/>
    <property type="match status" value="1"/>
</dbReference>
<reference evidence="6 7" key="1">
    <citation type="journal article" date="2019" name="Sci. Rep.">
        <title>A high-quality genome of Eragrostis curvula grass provides insights into Poaceae evolution and supports new strategies to enhance forage quality.</title>
        <authorList>
            <person name="Carballo J."/>
            <person name="Santos B.A.C.M."/>
            <person name="Zappacosta D."/>
            <person name="Garbus I."/>
            <person name="Selva J.P."/>
            <person name="Gallo C.A."/>
            <person name="Diaz A."/>
            <person name="Albertini E."/>
            <person name="Caccamo M."/>
            <person name="Echenique V."/>
        </authorList>
    </citation>
    <scope>NUCLEOTIDE SEQUENCE [LARGE SCALE GENOMIC DNA]</scope>
    <source>
        <strain evidence="7">cv. Victoria</strain>
        <tissue evidence="6">Leaf</tissue>
    </source>
</reference>
<dbReference type="PANTHER" id="PTHR47906:SF5">
    <property type="entry name" value="OS05G0118600 PROTEIN"/>
    <property type="match status" value="1"/>
</dbReference>
<comment type="cofactor">
    <cofactor evidence="1">
        <name>a divalent metal cation</name>
        <dbReference type="ChEBI" id="CHEBI:60240"/>
    </cofactor>
</comment>
<dbReference type="EMBL" id="RWGY01000034">
    <property type="protein sequence ID" value="TVU13397.1"/>
    <property type="molecule type" value="Genomic_DNA"/>
</dbReference>
<evidence type="ECO:0000256" key="2">
    <source>
        <dbReference type="ARBA" id="ARBA00022723"/>
    </source>
</evidence>
<dbReference type="PANTHER" id="PTHR47906">
    <property type="entry name" value="OSJNBB0050O03.9 PROTEIN-RELATED"/>
    <property type="match status" value="1"/>
</dbReference>
<evidence type="ECO:0000313" key="6">
    <source>
        <dbReference type="EMBL" id="TVU13397.1"/>
    </source>
</evidence>
<feature type="compositionally biased region" description="Acidic residues" evidence="3">
    <location>
        <begin position="498"/>
        <end position="508"/>
    </location>
</feature>
<dbReference type="InterPro" id="IPR058353">
    <property type="entry name" value="DUF8040"/>
</dbReference>
<feature type="non-terminal residue" evidence="6">
    <location>
        <position position="1"/>
    </location>
</feature>